<accession>A0A1I7K405</accession>
<protein>
    <recommendedName>
        <fullName evidence="3">DUF4249 domain-containing protein</fullName>
    </recommendedName>
</protein>
<dbReference type="EMBL" id="FPCA01000004">
    <property type="protein sequence ID" value="SFU92148.1"/>
    <property type="molecule type" value="Genomic_DNA"/>
</dbReference>
<dbReference type="STRING" id="388950.GCA_001611675_00948"/>
<dbReference type="Pfam" id="PF14054">
    <property type="entry name" value="DUF4249"/>
    <property type="match status" value="1"/>
</dbReference>
<proteinExistence type="predicted"/>
<evidence type="ECO:0000313" key="1">
    <source>
        <dbReference type="EMBL" id="SFU92148.1"/>
    </source>
</evidence>
<evidence type="ECO:0008006" key="3">
    <source>
        <dbReference type="Google" id="ProtNLM"/>
    </source>
</evidence>
<evidence type="ECO:0000313" key="2">
    <source>
        <dbReference type="Proteomes" id="UP000182491"/>
    </source>
</evidence>
<dbReference type="AlphaFoldDB" id="A0A1I7K405"/>
<name>A0A1I7K405_9BACT</name>
<dbReference type="InterPro" id="IPR025345">
    <property type="entry name" value="DUF4249"/>
</dbReference>
<dbReference type="RefSeq" id="WP_068837095.1">
    <property type="nucleotide sequence ID" value="NZ_BMXC01000004.1"/>
</dbReference>
<gene>
    <name evidence="1" type="ORF">SAMN04487941_3366</name>
</gene>
<dbReference type="OrthoDB" id="1115009at2"/>
<reference evidence="2" key="1">
    <citation type="submission" date="2016-10" db="EMBL/GenBank/DDBJ databases">
        <authorList>
            <person name="Varghese N."/>
        </authorList>
    </citation>
    <scope>NUCLEOTIDE SEQUENCE [LARGE SCALE GENOMIC DNA]</scope>
    <source>
        <strain evidence="2">DSM 18820</strain>
    </source>
</reference>
<keyword evidence="2" id="KW-1185">Reference proteome</keyword>
<organism evidence="1 2">
    <name type="scientific">Pontibacter akesuensis</name>
    <dbReference type="NCBI Taxonomy" id="388950"/>
    <lineage>
        <taxon>Bacteria</taxon>
        <taxon>Pseudomonadati</taxon>
        <taxon>Bacteroidota</taxon>
        <taxon>Cytophagia</taxon>
        <taxon>Cytophagales</taxon>
        <taxon>Hymenobacteraceae</taxon>
        <taxon>Pontibacter</taxon>
    </lineage>
</organism>
<sequence>MGANKYTSQVISFLLCLCLLGCEMVQEVDIPPHQPKLTLRAILDNSGQRPAGFYDEDKVYIGMSQGILESDNLQGVDNATVRLYNAAGQVVEEYAHKGVMIEGYRSLWGVYMPVSGFQPLAGETYTMRAEAPGFEPIEATTSVPALPVVTAVSFDEREAGDLGYGLEIEGTLRLTIQDKADEKNFYRVRVYALDSAYQATGSTAYSIDPDTDIELGNTEEVELNSLFSDEFYTSGIISFSSDIRVFSYGFEKGTGKEIPVKYLEVQVTQVTKEEYLFQKTLQAQNNTEGNPFAEYSNVYSNVKNGYGVLSGMSITRVVVELQE</sequence>
<dbReference type="Proteomes" id="UP000182491">
    <property type="component" value="Unassembled WGS sequence"/>
</dbReference>